<dbReference type="EMBL" id="GG697358">
    <property type="protein sequence ID" value="EFQ31842.1"/>
    <property type="molecule type" value="Genomic_DNA"/>
</dbReference>
<gene>
    <name evidence="1" type="ORF">GLRG_06986</name>
</gene>
<reference evidence="2" key="1">
    <citation type="journal article" date="2012" name="Nat. Genet.">
        <title>Lifestyle transitions in plant pathogenic Colletotrichum fungi deciphered by genome and transcriptome analyses.</title>
        <authorList>
            <person name="O'Connell R.J."/>
            <person name="Thon M.R."/>
            <person name="Hacquard S."/>
            <person name="Amyotte S.G."/>
            <person name="Kleemann J."/>
            <person name="Torres M.F."/>
            <person name="Damm U."/>
            <person name="Buiate E.A."/>
            <person name="Epstein L."/>
            <person name="Alkan N."/>
            <person name="Altmueller J."/>
            <person name="Alvarado-Balderrama L."/>
            <person name="Bauser C.A."/>
            <person name="Becker C."/>
            <person name="Birren B.W."/>
            <person name="Chen Z."/>
            <person name="Choi J."/>
            <person name="Crouch J.A."/>
            <person name="Duvick J.P."/>
            <person name="Farman M.A."/>
            <person name="Gan P."/>
            <person name="Heiman D."/>
            <person name="Henrissat B."/>
            <person name="Howard R.J."/>
            <person name="Kabbage M."/>
            <person name="Koch C."/>
            <person name="Kracher B."/>
            <person name="Kubo Y."/>
            <person name="Law A.D."/>
            <person name="Lebrun M.-H."/>
            <person name="Lee Y.-H."/>
            <person name="Miyara I."/>
            <person name="Moore N."/>
            <person name="Neumann U."/>
            <person name="Nordstroem K."/>
            <person name="Panaccione D.G."/>
            <person name="Panstruga R."/>
            <person name="Place M."/>
            <person name="Proctor R.H."/>
            <person name="Prusky D."/>
            <person name="Rech G."/>
            <person name="Reinhardt R."/>
            <person name="Rollins J.A."/>
            <person name="Rounsley S."/>
            <person name="Schardl C.L."/>
            <person name="Schwartz D.C."/>
            <person name="Shenoy N."/>
            <person name="Shirasu K."/>
            <person name="Sikhakolli U.R."/>
            <person name="Stueber K."/>
            <person name="Sukno S.A."/>
            <person name="Sweigard J.A."/>
            <person name="Takano Y."/>
            <person name="Takahara H."/>
            <person name="Trail F."/>
            <person name="van der Does H.C."/>
            <person name="Voll L.M."/>
            <person name="Will I."/>
            <person name="Young S."/>
            <person name="Zeng Q."/>
            <person name="Zhang J."/>
            <person name="Zhou S."/>
            <person name="Dickman M.B."/>
            <person name="Schulze-Lefert P."/>
            <person name="Ver Loren van Themaat E."/>
            <person name="Ma L.-J."/>
            <person name="Vaillancourt L.J."/>
        </authorList>
    </citation>
    <scope>NUCLEOTIDE SEQUENCE [LARGE SCALE GENOMIC DNA]</scope>
    <source>
        <strain evidence="2">M1.001 / M2 / FGSC 10212</strain>
    </source>
</reference>
<dbReference type="Proteomes" id="UP000008782">
    <property type="component" value="Unassembled WGS sequence"/>
</dbReference>
<organism evidence="2">
    <name type="scientific">Colletotrichum graminicola (strain M1.001 / M2 / FGSC 10212)</name>
    <name type="common">Maize anthracnose fungus</name>
    <name type="synonym">Glomerella graminicola</name>
    <dbReference type="NCBI Taxonomy" id="645133"/>
    <lineage>
        <taxon>Eukaryota</taxon>
        <taxon>Fungi</taxon>
        <taxon>Dikarya</taxon>
        <taxon>Ascomycota</taxon>
        <taxon>Pezizomycotina</taxon>
        <taxon>Sordariomycetes</taxon>
        <taxon>Hypocreomycetidae</taxon>
        <taxon>Glomerellales</taxon>
        <taxon>Glomerellaceae</taxon>
        <taxon>Colletotrichum</taxon>
        <taxon>Colletotrichum graminicola species complex</taxon>
    </lineage>
</organism>
<dbReference type="VEuPathDB" id="FungiDB:GLRG_06986"/>
<sequence length="143" mass="15484">MSSKPVASTLLYAASYAGAVTSLDLQAQEAGTTLEAFDSTTACAPNPSWLTLYQARSLLCCADRDLTNLTTTIYSFRDNNKGSFIPLNSRSIINRAVSSVLDLRPFFLVLAELCNIVAAYEVNPTATNVELRRSVLGWDPRAG</sequence>
<dbReference type="AlphaFoldDB" id="E3QLV4"/>
<dbReference type="RefSeq" id="XP_008095862.1">
    <property type="nucleotide sequence ID" value="XM_008097671.1"/>
</dbReference>
<accession>E3QLV4</accession>
<protein>
    <submittedName>
        <fullName evidence="1">Uncharacterized protein</fullName>
    </submittedName>
</protein>
<dbReference type="GeneID" id="24412351"/>
<dbReference type="HOGENOM" id="CLU_1806029_0_0_1"/>
<dbReference type="STRING" id="645133.E3QLV4"/>
<evidence type="ECO:0000313" key="1">
    <source>
        <dbReference type="EMBL" id="EFQ31842.1"/>
    </source>
</evidence>
<name>E3QLV4_COLGM</name>
<evidence type="ECO:0000313" key="2">
    <source>
        <dbReference type="Proteomes" id="UP000008782"/>
    </source>
</evidence>
<proteinExistence type="predicted"/>
<keyword evidence="2" id="KW-1185">Reference proteome</keyword>
<dbReference type="OrthoDB" id="9972196at2759"/>